<dbReference type="Proteomes" id="UP000037530">
    <property type="component" value="Unassembled WGS sequence"/>
</dbReference>
<feature type="transmembrane region" description="Helical" evidence="1">
    <location>
        <begin position="202"/>
        <end position="224"/>
    </location>
</feature>
<evidence type="ECO:0000313" key="4">
    <source>
        <dbReference type="Proteomes" id="UP000037530"/>
    </source>
</evidence>
<dbReference type="EMBL" id="LHPI01000016">
    <property type="protein sequence ID" value="KOO06791.1"/>
    <property type="molecule type" value="Genomic_DNA"/>
</dbReference>
<feature type="transmembrane region" description="Helical" evidence="1">
    <location>
        <begin position="93"/>
        <end position="113"/>
    </location>
</feature>
<feature type="transmembrane region" description="Helical" evidence="1">
    <location>
        <begin position="66"/>
        <end position="87"/>
    </location>
</feature>
<organism evidence="3 4">
    <name type="scientific">Vibrio hepatarius</name>
    <dbReference type="NCBI Taxonomy" id="171383"/>
    <lineage>
        <taxon>Bacteria</taxon>
        <taxon>Pseudomonadati</taxon>
        <taxon>Pseudomonadota</taxon>
        <taxon>Gammaproteobacteria</taxon>
        <taxon>Vibrionales</taxon>
        <taxon>Vibrionaceae</taxon>
        <taxon>Vibrio</taxon>
        <taxon>Vibrio oreintalis group</taxon>
    </lineage>
</organism>
<dbReference type="InterPro" id="IPR037185">
    <property type="entry name" value="EmrE-like"/>
</dbReference>
<protein>
    <submittedName>
        <fullName evidence="3">Multidrug transporter</fullName>
    </submittedName>
</protein>
<dbReference type="PANTHER" id="PTHR22911">
    <property type="entry name" value="ACYL-MALONYL CONDENSING ENZYME-RELATED"/>
    <property type="match status" value="1"/>
</dbReference>
<name>A0A0M0HXH9_9VIBR</name>
<dbReference type="RefSeq" id="WP_053410112.1">
    <property type="nucleotide sequence ID" value="NZ_LHPI01000016.1"/>
</dbReference>
<dbReference type="Pfam" id="PF00892">
    <property type="entry name" value="EamA"/>
    <property type="match status" value="2"/>
</dbReference>
<feature type="transmembrane region" description="Helical" evidence="1">
    <location>
        <begin position="231"/>
        <end position="251"/>
    </location>
</feature>
<feature type="transmembrane region" description="Helical" evidence="1">
    <location>
        <begin position="175"/>
        <end position="196"/>
    </location>
</feature>
<evidence type="ECO:0000259" key="2">
    <source>
        <dbReference type="Pfam" id="PF00892"/>
    </source>
</evidence>
<dbReference type="PANTHER" id="PTHR22911:SF103">
    <property type="entry name" value="BLR2811 PROTEIN"/>
    <property type="match status" value="1"/>
</dbReference>
<feature type="domain" description="EamA" evidence="2">
    <location>
        <begin position="7"/>
        <end position="137"/>
    </location>
</feature>
<evidence type="ECO:0000313" key="3">
    <source>
        <dbReference type="EMBL" id="KOO06791.1"/>
    </source>
</evidence>
<feature type="transmembrane region" description="Helical" evidence="1">
    <location>
        <begin position="257"/>
        <end position="276"/>
    </location>
</feature>
<feature type="domain" description="EamA" evidence="2">
    <location>
        <begin position="144"/>
        <end position="268"/>
    </location>
</feature>
<feature type="transmembrane region" description="Helical" evidence="1">
    <location>
        <begin position="120"/>
        <end position="137"/>
    </location>
</feature>
<keyword evidence="4" id="KW-1185">Reference proteome</keyword>
<accession>A0A0M0HXH9</accession>
<sequence length="283" mass="30748">MSPHYLAILLLVIGNLAASLSDVAVKILDGGVPVYQYVFIRQLLSALVILPLWLRQPSEQRRLRKPILNIFRAHILIIGSGCMVVAVTHLPLATANAIFYAAPLLMLPLSTLLLKETPPLGKVIATIIGFVGVLVVLRPSEFHWAAVFALGTAMTIALFNITARQLPVEQSIVTTLFWTSVLSLPLTASVALVNWTPIDSHVLLLILGSASLILLYNGLAVAAYQKAQAGNIAVAENSGLLFVTLFGVMWFDEVPDWLTAVGILMIVAPLIPWHSLRVRRATK</sequence>
<comment type="caution">
    <text evidence="3">The sequence shown here is derived from an EMBL/GenBank/DDBJ whole genome shotgun (WGS) entry which is preliminary data.</text>
</comment>
<gene>
    <name evidence="3" type="ORF">AKJ31_16100</name>
</gene>
<dbReference type="AlphaFoldDB" id="A0A0M0HXH9"/>
<evidence type="ECO:0000256" key="1">
    <source>
        <dbReference type="SAM" id="Phobius"/>
    </source>
</evidence>
<dbReference type="GO" id="GO:0016020">
    <property type="term" value="C:membrane"/>
    <property type="evidence" value="ECO:0007669"/>
    <property type="project" value="InterPro"/>
</dbReference>
<dbReference type="STRING" id="171383.AKJ31_16100"/>
<reference evidence="4" key="1">
    <citation type="submission" date="2015-08" db="EMBL/GenBank/DDBJ databases">
        <title>Vibrio galatheae sp. nov., a novel member of the Vibrionaceae family isolated from the Solomon Islands.</title>
        <authorList>
            <person name="Giubergia S."/>
            <person name="Machado H."/>
            <person name="Mateiu R.V."/>
            <person name="Gram L."/>
        </authorList>
    </citation>
    <scope>NUCLEOTIDE SEQUENCE [LARGE SCALE GENOMIC DNA]</scope>
    <source>
        <strain evidence="4">DSM 19134</strain>
    </source>
</reference>
<dbReference type="PATRIC" id="fig|171383.3.peg.3294"/>
<keyword evidence="1" id="KW-0472">Membrane</keyword>
<dbReference type="OrthoDB" id="148351at2"/>
<keyword evidence="1" id="KW-0812">Transmembrane</keyword>
<dbReference type="SUPFAM" id="SSF103481">
    <property type="entry name" value="Multidrug resistance efflux transporter EmrE"/>
    <property type="match status" value="2"/>
</dbReference>
<feature type="transmembrane region" description="Helical" evidence="1">
    <location>
        <begin position="35"/>
        <end position="54"/>
    </location>
</feature>
<keyword evidence="1" id="KW-1133">Transmembrane helix</keyword>
<proteinExistence type="predicted"/>
<feature type="transmembrane region" description="Helical" evidence="1">
    <location>
        <begin position="143"/>
        <end position="163"/>
    </location>
</feature>
<dbReference type="InterPro" id="IPR000620">
    <property type="entry name" value="EamA_dom"/>
</dbReference>